<name>A0AAV4TX88_CAEEX</name>
<organism evidence="1 2">
    <name type="scientific">Caerostris extrusa</name>
    <name type="common">Bark spider</name>
    <name type="synonym">Caerostris bankana</name>
    <dbReference type="NCBI Taxonomy" id="172846"/>
    <lineage>
        <taxon>Eukaryota</taxon>
        <taxon>Metazoa</taxon>
        <taxon>Ecdysozoa</taxon>
        <taxon>Arthropoda</taxon>
        <taxon>Chelicerata</taxon>
        <taxon>Arachnida</taxon>
        <taxon>Araneae</taxon>
        <taxon>Araneomorphae</taxon>
        <taxon>Entelegynae</taxon>
        <taxon>Araneoidea</taxon>
        <taxon>Araneidae</taxon>
        <taxon>Caerostris</taxon>
    </lineage>
</organism>
<dbReference type="EMBL" id="BPLR01011868">
    <property type="protein sequence ID" value="GIY49711.1"/>
    <property type="molecule type" value="Genomic_DNA"/>
</dbReference>
<comment type="caution">
    <text evidence="1">The sequence shown here is derived from an EMBL/GenBank/DDBJ whole genome shotgun (WGS) entry which is preliminary data.</text>
</comment>
<proteinExistence type="predicted"/>
<reference evidence="1 2" key="1">
    <citation type="submission" date="2021-06" db="EMBL/GenBank/DDBJ databases">
        <title>Caerostris extrusa draft genome.</title>
        <authorList>
            <person name="Kono N."/>
            <person name="Arakawa K."/>
        </authorList>
    </citation>
    <scope>NUCLEOTIDE SEQUENCE [LARGE SCALE GENOMIC DNA]</scope>
</reference>
<sequence length="90" mass="10653">MSLKVSSSYKHFKAVFKDSKSGKVCRCFESMLDPFRPYLFLCLMEKDVCSSQLDLKLAQHRFRIHILRRAHHLVTWCLSWTSVCLWSRIA</sequence>
<evidence type="ECO:0000313" key="2">
    <source>
        <dbReference type="Proteomes" id="UP001054945"/>
    </source>
</evidence>
<gene>
    <name evidence="1" type="ORF">CEXT_526841</name>
</gene>
<evidence type="ECO:0000313" key="1">
    <source>
        <dbReference type="EMBL" id="GIY49711.1"/>
    </source>
</evidence>
<protein>
    <submittedName>
        <fullName evidence="1">Uncharacterized protein</fullName>
    </submittedName>
</protein>
<accession>A0AAV4TX88</accession>
<keyword evidence="2" id="KW-1185">Reference proteome</keyword>
<dbReference type="Proteomes" id="UP001054945">
    <property type="component" value="Unassembled WGS sequence"/>
</dbReference>
<dbReference type="AlphaFoldDB" id="A0AAV4TX88"/>